<keyword evidence="2" id="KW-1185">Reference proteome</keyword>
<reference evidence="1 2" key="1">
    <citation type="submission" date="2024-02" db="EMBL/GenBank/DDBJ databases">
        <title>de novo genome assembly of Solanum bulbocastanum strain 11H21.</title>
        <authorList>
            <person name="Hosaka A.J."/>
        </authorList>
    </citation>
    <scope>NUCLEOTIDE SEQUENCE [LARGE SCALE GENOMIC DNA]</scope>
    <source>
        <tissue evidence="1">Young leaves</tissue>
    </source>
</reference>
<sequence length="123" mass="13870">MSGAVITVWIVPNLKKSEIPINITSTPVCKSYGCMVRPALLSTIATFPELEILEIIDSDFLEDEWDTSEDIYQSLKILHLEDVFLTVTECQVDKETFPKLVELILEHCHDLTEIPSAFGDIDT</sequence>
<comment type="caution">
    <text evidence="1">The sequence shown here is derived from an EMBL/GenBank/DDBJ whole genome shotgun (WGS) entry which is preliminary data.</text>
</comment>
<proteinExistence type="predicted"/>
<dbReference type="InterPro" id="IPR032675">
    <property type="entry name" value="LRR_dom_sf"/>
</dbReference>
<dbReference type="SUPFAM" id="SSF52047">
    <property type="entry name" value="RNI-like"/>
    <property type="match status" value="1"/>
</dbReference>
<dbReference type="AlphaFoldDB" id="A0AAN8TRT5"/>
<dbReference type="EMBL" id="JBANQN010000004">
    <property type="protein sequence ID" value="KAK6791839.1"/>
    <property type="molecule type" value="Genomic_DNA"/>
</dbReference>
<protein>
    <submittedName>
        <fullName evidence="1">Uncharacterized protein</fullName>
    </submittedName>
</protein>
<organism evidence="1 2">
    <name type="scientific">Solanum bulbocastanum</name>
    <name type="common">Wild potato</name>
    <dbReference type="NCBI Taxonomy" id="147425"/>
    <lineage>
        <taxon>Eukaryota</taxon>
        <taxon>Viridiplantae</taxon>
        <taxon>Streptophyta</taxon>
        <taxon>Embryophyta</taxon>
        <taxon>Tracheophyta</taxon>
        <taxon>Spermatophyta</taxon>
        <taxon>Magnoliopsida</taxon>
        <taxon>eudicotyledons</taxon>
        <taxon>Gunneridae</taxon>
        <taxon>Pentapetalae</taxon>
        <taxon>asterids</taxon>
        <taxon>lamiids</taxon>
        <taxon>Solanales</taxon>
        <taxon>Solanaceae</taxon>
        <taxon>Solanoideae</taxon>
        <taxon>Solaneae</taxon>
        <taxon>Solanum</taxon>
    </lineage>
</organism>
<accession>A0AAN8TRT5</accession>
<evidence type="ECO:0000313" key="1">
    <source>
        <dbReference type="EMBL" id="KAK6791839.1"/>
    </source>
</evidence>
<dbReference type="Gene3D" id="3.80.10.10">
    <property type="entry name" value="Ribonuclease Inhibitor"/>
    <property type="match status" value="1"/>
</dbReference>
<name>A0AAN8TRT5_SOLBU</name>
<dbReference type="PANTHER" id="PTHR15140">
    <property type="entry name" value="TUBULIN-SPECIFIC CHAPERONE E"/>
    <property type="match status" value="1"/>
</dbReference>
<dbReference type="Proteomes" id="UP001371456">
    <property type="component" value="Unassembled WGS sequence"/>
</dbReference>
<evidence type="ECO:0000313" key="2">
    <source>
        <dbReference type="Proteomes" id="UP001371456"/>
    </source>
</evidence>
<dbReference type="PANTHER" id="PTHR15140:SF53">
    <property type="entry name" value="NB-ARC DOMAIN-CONTAINING PROTEIN"/>
    <property type="match status" value="1"/>
</dbReference>
<gene>
    <name evidence="1" type="ORF">RDI58_010920</name>
</gene>